<comment type="caution">
    <text evidence="2">The sequence shown here is derived from an EMBL/GenBank/DDBJ whole genome shotgun (WGS) entry which is preliminary data.</text>
</comment>
<dbReference type="STRING" id="54915.ADS79_27390"/>
<keyword evidence="1" id="KW-0812">Transmembrane</keyword>
<gene>
    <name evidence="2" type="ORF">ADS79_27390</name>
</gene>
<accession>A0A0K9YLH2</accession>
<dbReference type="AlphaFoldDB" id="A0A0K9YLH2"/>
<feature type="transmembrane region" description="Helical" evidence="1">
    <location>
        <begin position="12"/>
        <end position="27"/>
    </location>
</feature>
<dbReference type="EMBL" id="LGIQ01000011">
    <property type="protein sequence ID" value="KNB69588.1"/>
    <property type="molecule type" value="Genomic_DNA"/>
</dbReference>
<evidence type="ECO:0000313" key="3">
    <source>
        <dbReference type="Proteomes" id="UP000036834"/>
    </source>
</evidence>
<dbReference type="PATRIC" id="fig|54915.3.peg.4665"/>
<organism evidence="2 3">
    <name type="scientific">Brevibacillus reuszeri</name>
    <dbReference type="NCBI Taxonomy" id="54915"/>
    <lineage>
        <taxon>Bacteria</taxon>
        <taxon>Bacillati</taxon>
        <taxon>Bacillota</taxon>
        <taxon>Bacilli</taxon>
        <taxon>Bacillales</taxon>
        <taxon>Paenibacillaceae</taxon>
        <taxon>Brevibacillus</taxon>
    </lineage>
</organism>
<proteinExistence type="predicted"/>
<keyword evidence="1" id="KW-1133">Transmembrane helix</keyword>
<dbReference type="RefSeq" id="WP_049741614.1">
    <property type="nucleotide sequence ID" value="NZ_BEXF01000001.1"/>
</dbReference>
<reference evidence="3" key="1">
    <citation type="submission" date="2015-07" db="EMBL/GenBank/DDBJ databases">
        <title>Genome sequencing project for genomic taxonomy and phylogenomics of Bacillus-like bacteria.</title>
        <authorList>
            <person name="Liu B."/>
            <person name="Wang J."/>
            <person name="Zhu Y."/>
            <person name="Liu G."/>
            <person name="Chen Q."/>
            <person name="Chen Z."/>
            <person name="Lan J."/>
            <person name="Che J."/>
            <person name="Ge C."/>
            <person name="Shi H."/>
            <person name="Pan Z."/>
            <person name="Liu X."/>
        </authorList>
    </citation>
    <scope>NUCLEOTIDE SEQUENCE [LARGE SCALE GENOMIC DNA]</scope>
    <source>
        <strain evidence="3">DSM 9887</strain>
    </source>
</reference>
<dbReference type="GeneID" id="301133006"/>
<protein>
    <submittedName>
        <fullName evidence="2">Amino acid ABC transporter permease</fullName>
    </submittedName>
</protein>
<evidence type="ECO:0000256" key="1">
    <source>
        <dbReference type="SAM" id="Phobius"/>
    </source>
</evidence>
<dbReference type="Proteomes" id="UP000036834">
    <property type="component" value="Unassembled WGS sequence"/>
</dbReference>
<name>A0A0K9YLH2_9BACL</name>
<sequence>MNNSYLQEGELVLLVLVLTFVFTIYYAKRKAKKRK</sequence>
<keyword evidence="1" id="KW-0472">Membrane</keyword>
<evidence type="ECO:0000313" key="2">
    <source>
        <dbReference type="EMBL" id="KNB69588.1"/>
    </source>
</evidence>